<proteinExistence type="predicted"/>
<organism evidence="3 4">
    <name type="scientific">Galbibacter marinus</name>
    <dbReference type="NCBI Taxonomy" id="555500"/>
    <lineage>
        <taxon>Bacteria</taxon>
        <taxon>Pseudomonadati</taxon>
        <taxon>Bacteroidota</taxon>
        <taxon>Flavobacteriia</taxon>
        <taxon>Flavobacteriales</taxon>
        <taxon>Flavobacteriaceae</taxon>
        <taxon>Galbibacter</taxon>
    </lineage>
</organism>
<name>K2Q124_9FLAO</name>
<feature type="domain" description="Urease accessory protein UreH-like transmembrane" evidence="2">
    <location>
        <begin position="1"/>
        <end position="185"/>
    </location>
</feature>
<dbReference type="PANTHER" id="PTHR42208:SF1">
    <property type="entry name" value="HEAVY METAL TRANSPORTER"/>
    <property type="match status" value="1"/>
</dbReference>
<keyword evidence="1" id="KW-0812">Transmembrane</keyword>
<feature type="transmembrane region" description="Helical" evidence="1">
    <location>
        <begin position="107"/>
        <end position="134"/>
    </location>
</feature>
<keyword evidence="1" id="KW-1133">Transmembrane helix</keyword>
<evidence type="ECO:0000256" key="1">
    <source>
        <dbReference type="SAM" id="Phobius"/>
    </source>
</evidence>
<feature type="transmembrane region" description="Helical" evidence="1">
    <location>
        <begin position="140"/>
        <end position="164"/>
    </location>
</feature>
<dbReference type="Proteomes" id="UP000007364">
    <property type="component" value="Unassembled WGS sequence"/>
</dbReference>
<dbReference type="STRING" id="555500.I215_11574"/>
<dbReference type="eggNOG" id="COG2836">
    <property type="taxonomic scope" value="Bacteria"/>
</dbReference>
<keyword evidence="4" id="KW-1185">Reference proteome</keyword>
<feature type="transmembrane region" description="Helical" evidence="1">
    <location>
        <begin position="57"/>
        <end position="76"/>
    </location>
</feature>
<dbReference type="PATRIC" id="fig|555500.3.peg.2385"/>
<dbReference type="Pfam" id="PF13386">
    <property type="entry name" value="DsbD_2"/>
    <property type="match status" value="1"/>
</dbReference>
<keyword evidence="1" id="KW-0472">Membrane</keyword>
<dbReference type="EMBL" id="AMSG01000018">
    <property type="protein sequence ID" value="EKF54596.1"/>
    <property type="molecule type" value="Genomic_DNA"/>
</dbReference>
<gene>
    <name evidence="3" type="ORF">I215_11574</name>
</gene>
<dbReference type="AlphaFoldDB" id="K2Q124"/>
<dbReference type="PANTHER" id="PTHR42208">
    <property type="entry name" value="HEAVY METAL TRANSPORTER-RELATED"/>
    <property type="match status" value="1"/>
</dbReference>
<accession>K2Q124</accession>
<sequence length="217" mass="23638">MCGPIAFLLPLDHKNPAKKLGQIFLYHFGRLLTYGSLGVLFGWLGKGLFVADMQQRLSIVIGLIMILAALIPMRFLRASKISQWSFSWMSKAKTALGKQLKKNRTSALFSIGILNGLLPCGMVYMGLFGALAFASPIQSGLYMIFFGLGTLPLMTTAVYLGNFLSVSMRQKISKAIPVAVVVIGLMFILRGMGLGIPYLSPSNLQLFIKADPSCIVP</sequence>
<evidence type="ECO:0000259" key="2">
    <source>
        <dbReference type="Pfam" id="PF13386"/>
    </source>
</evidence>
<feature type="transmembrane region" description="Helical" evidence="1">
    <location>
        <begin position="176"/>
        <end position="199"/>
    </location>
</feature>
<protein>
    <submittedName>
        <fullName evidence="3">Cytochrome c biogenesis protein</fullName>
    </submittedName>
</protein>
<evidence type="ECO:0000313" key="3">
    <source>
        <dbReference type="EMBL" id="EKF54596.1"/>
    </source>
</evidence>
<comment type="caution">
    <text evidence="3">The sequence shown here is derived from an EMBL/GenBank/DDBJ whole genome shotgun (WGS) entry which is preliminary data.</text>
</comment>
<dbReference type="InterPro" id="IPR039447">
    <property type="entry name" value="UreH-like_TM_dom"/>
</dbReference>
<reference evidence="3 4" key="1">
    <citation type="journal article" date="2012" name="J. Bacteriol.">
        <title>Genome Sequence of Galbibacter marinum Type Strain ck-I2-15.</title>
        <authorList>
            <person name="Lai Q."/>
            <person name="Li C."/>
            <person name="Shao Z."/>
        </authorList>
    </citation>
    <scope>NUCLEOTIDE SEQUENCE [LARGE SCALE GENOMIC DNA]</scope>
    <source>
        <strain evidence="4">ck-I2-15</strain>
    </source>
</reference>
<feature type="transmembrane region" description="Helical" evidence="1">
    <location>
        <begin position="23"/>
        <end position="45"/>
    </location>
</feature>
<evidence type="ECO:0000313" key="4">
    <source>
        <dbReference type="Proteomes" id="UP000007364"/>
    </source>
</evidence>